<evidence type="ECO:0000256" key="6">
    <source>
        <dbReference type="ARBA" id="ARBA00022723"/>
    </source>
</evidence>
<evidence type="ECO:0000256" key="4">
    <source>
        <dbReference type="ARBA" id="ARBA00022555"/>
    </source>
</evidence>
<keyword evidence="5" id="KW-0436">Ligase</keyword>
<keyword evidence="8" id="KW-0067">ATP-binding</keyword>
<dbReference type="GO" id="GO:0046872">
    <property type="term" value="F:metal ion binding"/>
    <property type="evidence" value="ECO:0007669"/>
    <property type="project" value="UniProtKB-KW"/>
</dbReference>
<dbReference type="Pfam" id="PF03147">
    <property type="entry name" value="FDX-ACB"/>
    <property type="match status" value="1"/>
</dbReference>
<dbReference type="GO" id="GO:0000049">
    <property type="term" value="F:tRNA binding"/>
    <property type="evidence" value="ECO:0007669"/>
    <property type="project" value="UniProtKB-KW"/>
</dbReference>
<evidence type="ECO:0000256" key="7">
    <source>
        <dbReference type="ARBA" id="ARBA00022741"/>
    </source>
</evidence>
<evidence type="ECO:0000256" key="3">
    <source>
        <dbReference type="ARBA" id="ARBA00022490"/>
    </source>
</evidence>
<evidence type="ECO:0000256" key="11">
    <source>
        <dbReference type="ARBA" id="ARBA00022917"/>
    </source>
</evidence>
<organism evidence="14">
    <name type="scientific">marine sediment metagenome</name>
    <dbReference type="NCBI Taxonomy" id="412755"/>
    <lineage>
        <taxon>unclassified sequences</taxon>
        <taxon>metagenomes</taxon>
        <taxon>ecological metagenomes</taxon>
    </lineage>
</organism>
<gene>
    <name evidence="14" type="ORF">S06H3_38726</name>
</gene>
<dbReference type="InterPro" id="IPR005121">
    <property type="entry name" value="Fdx_antiC-bd"/>
</dbReference>
<reference evidence="14" key="1">
    <citation type="journal article" date="2014" name="Front. Microbiol.">
        <title>High frequency of phylogenetically diverse reductive dehalogenase-homologous genes in deep subseafloor sedimentary metagenomes.</title>
        <authorList>
            <person name="Kawai M."/>
            <person name="Futagami T."/>
            <person name="Toyoda A."/>
            <person name="Takaki Y."/>
            <person name="Nishi S."/>
            <person name="Hori S."/>
            <person name="Arai W."/>
            <person name="Tsubouchi T."/>
            <person name="Morono Y."/>
            <person name="Uchiyama I."/>
            <person name="Ito T."/>
            <person name="Fujiyama A."/>
            <person name="Inagaki F."/>
            <person name="Takami H."/>
        </authorList>
    </citation>
    <scope>NUCLEOTIDE SEQUENCE</scope>
    <source>
        <strain evidence="14">Expedition CK06-06</strain>
    </source>
</reference>
<evidence type="ECO:0000256" key="5">
    <source>
        <dbReference type="ARBA" id="ARBA00022598"/>
    </source>
</evidence>
<dbReference type="Gene3D" id="3.30.70.380">
    <property type="entry name" value="Ferrodoxin-fold anticodon-binding domain"/>
    <property type="match status" value="1"/>
</dbReference>
<dbReference type="InterPro" id="IPR036690">
    <property type="entry name" value="Fdx_antiC-bd_sf"/>
</dbReference>
<dbReference type="Gene3D" id="3.30.930.10">
    <property type="entry name" value="Bira Bifunctional Protein, Domain 2"/>
    <property type="match status" value="1"/>
</dbReference>
<keyword evidence="7" id="KW-0547">Nucleotide-binding</keyword>
<feature type="domain" description="FDX-ACB" evidence="13">
    <location>
        <begin position="101"/>
        <end position="191"/>
    </location>
</feature>
<sequence>MYTSVKPAVFKNSGLDPKNWQGFAFGMGLDIWYDTFEPTPEKKGDFWHPKKCGEIKVGEKEIGFFGETKDFEIKGQVLAFEFDFEKLQKLACEEQEFKPVSPYPAAVRDLAVLVPREVKVAEVLNKVNEAGGDLVQDVDLFDLYEGEEIPGGKKNLAFHIVYHAEDRTLKSEEIEKIHQKIIETLEKNPDW</sequence>
<evidence type="ECO:0000256" key="12">
    <source>
        <dbReference type="ARBA" id="ARBA00023146"/>
    </source>
</evidence>
<dbReference type="InterPro" id="IPR041616">
    <property type="entry name" value="PheRS_beta_core"/>
</dbReference>
<keyword evidence="3" id="KW-0963">Cytoplasm</keyword>
<comment type="subcellular location">
    <subcellularLocation>
        <location evidence="2">Cytoplasm</location>
    </subcellularLocation>
</comment>
<keyword evidence="10" id="KW-0694">RNA-binding</keyword>
<keyword evidence="6" id="KW-0479">Metal-binding</keyword>
<dbReference type="GO" id="GO:0005737">
    <property type="term" value="C:cytoplasm"/>
    <property type="evidence" value="ECO:0007669"/>
    <property type="project" value="UniProtKB-SubCell"/>
</dbReference>
<keyword evidence="9" id="KW-0460">Magnesium</keyword>
<dbReference type="InterPro" id="IPR045864">
    <property type="entry name" value="aa-tRNA-synth_II/BPL/LPL"/>
</dbReference>
<accession>X1P8X0</accession>
<proteinExistence type="predicted"/>
<dbReference type="SMART" id="SM00896">
    <property type="entry name" value="FDX-ACB"/>
    <property type="match status" value="1"/>
</dbReference>
<evidence type="ECO:0000256" key="10">
    <source>
        <dbReference type="ARBA" id="ARBA00022884"/>
    </source>
</evidence>
<evidence type="ECO:0000256" key="8">
    <source>
        <dbReference type="ARBA" id="ARBA00022840"/>
    </source>
</evidence>
<keyword evidence="11" id="KW-0648">Protein biosynthesis</keyword>
<dbReference type="Pfam" id="PF17759">
    <property type="entry name" value="tRNA_synthFbeta"/>
    <property type="match status" value="1"/>
</dbReference>
<dbReference type="SUPFAM" id="SSF54991">
    <property type="entry name" value="Anticodon-binding domain of PheRS"/>
    <property type="match status" value="1"/>
</dbReference>
<evidence type="ECO:0000256" key="1">
    <source>
        <dbReference type="ARBA" id="ARBA00001946"/>
    </source>
</evidence>
<keyword evidence="12" id="KW-0030">Aminoacyl-tRNA synthetase</keyword>
<dbReference type="EMBL" id="BARV01023624">
    <property type="protein sequence ID" value="GAI38896.1"/>
    <property type="molecule type" value="Genomic_DNA"/>
</dbReference>
<comment type="cofactor">
    <cofactor evidence="1">
        <name>Mg(2+)</name>
        <dbReference type="ChEBI" id="CHEBI:18420"/>
    </cofactor>
</comment>
<dbReference type="FunFam" id="3.30.70.380:FF:000001">
    <property type="entry name" value="Phenylalanine--tRNA ligase beta subunit"/>
    <property type="match status" value="1"/>
</dbReference>
<evidence type="ECO:0000313" key="14">
    <source>
        <dbReference type="EMBL" id="GAI38896.1"/>
    </source>
</evidence>
<dbReference type="GO" id="GO:0005524">
    <property type="term" value="F:ATP binding"/>
    <property type="evidence" value="ECO:0007669"/>
    <property type="project" value="UniProtKB-KW"/>
</dbReference>
<name>X1P8X0_9ZZZZ</name>
<evidence type="ECO:0000259" key="13">
    <source>
        <dbReference type="PROSITE" id="PS51447"/>
    </source>
</evidence>
<dbReference type="PROSITE" id="PS51447">
    <property type="entry name" value="FDX_ACB"/>
    <property type="match status" value="1"/>
</dbReference>
<comment type="caution">
    <text evidence="14">The sequence shown here is derived from an EMBL/GenBank/DDBJ whole genome shotgun (WGS) entry which is preliminary data.</text>
</comment>
<evidence type="ECO:0000256" key="2">
    <source>
        <dbReference type="ARBA" id="ARBA00004496"/>
    </source>
</evidence>
<protein>
    <recommendedName>
        <fullName evidence="13">FDX-ACB domain-containing protein</fullName>
    </recommendedName>
</protein>
<evidence type="ECO:0000256" key="9">
    <source>
        <dbReference type="ARBA" id="ARBA00022842"/>
    </source>
</evidence>
<dbReference type="GO" id="GO:0004812">
    <property type="term" value="F:aminoacyl-tRNA ligase activity"/>
    <property type="evidence" value="ECO:0007669"/>
    <property type="project" value="UniProtKB-KW"/>
</dbReference>
<dbReference type="GO" id="GO:0006412">
    <property type="term" value="P:translation"/>
    <property type="evidence" value="ECO:0007669"/>
    <property type="project" value="UniProtKB-KW"/>
</dbReference>
<keyword evidence="4" id="KW-0820">tRNA-binding</keyword>
<dbReference type="AlphaFoldDB" id="X1P8X0"/>
<feature type="non-terminal residue" evidence="14">
    <location>
        <position position="191"/>
    </location>
</feature>